<dbReference type="GO" id="GO:0031464">
    <property type="term" value="C:Cul4A-RING E3 ubiquitin ligase complex"/>
    <property type="evidence" value="ECO:0007669"/>
    <property type="project" value="TreeGrafter"/>
</dbReference>
<dbReference type="EMBL" id="HBGE01014562">
    <property type="protein sequence ID" value="CAD9103584.1"/>
    <property type="molecule type" value="Transcribed_RNA"/>
</dbReference>
<evidence type="ECO:0000256" key="2">
    <source>
        <dbReference type="ARBA" id="ARBA00022692"/>
    </source>
</evidence>
<sequence>MMLNPGLAAGVTVGVMLNVISPQWLIVLVLLVTLVLALEKSLRKGLKEWDKESKAALARAQATAAAGDLGTQPAKPAGGAAIKLADLGSFATLAQSNTRQLVLIVGCWAIFLLANLVKAPQCSVAFWMQQVAMLAVCGAFTVAGAYSLPSADSEDGSEGVLAWTPRSIRLYPLLSTIAGFLGGFLGIGGGIIMGPLLLELGMLPEVSQATTAAFVFLSSSLATIQFVVLGKAMPEYALWFTSWVVVFTFVGQTAVDYVLKRWQRASLIVLSIAAIIAGSLVMMTVIGVSDTITDLSRGAYMGFIPHHLCE</sequence>
<feature type="transmembrane region" description="Helical" evidence="5">
    <location>
        <begin position="170"/>
        <end position="197"/>
    </location>
</feature>
<organism evidence="6">
    <name type="scientific">Alexandrium catenella</name>
    <name type="common">Red tide dinoflagellate</name>
    <name type="synonym">Gonyaulax catenella</name>
    <dbReference type="NCBI Taxonomy" id="2925"/>
    <lineage>
        <taxon>Eukaryota</taxon>
        <taxon>Sar</taxon>
        <taxon>Alveolata</taxon>
        <taxon>Dinophyceae</taxon>
        <taxon>Gonyaulacales</taxon>
        <taxon>Pyrocystaceae</taxon>
        <taxon>Alexandrium</taxon>
    </lineage>
</organism>
<evidence type="ECO:0000256" key="4">
    <source>
        <dbReference type="ARBA" id="ARBA00023136"/>
    </source>
</evidence>
<evidence type="ECO:0000256" key="3">
    <source>
        <dbReference type="ARBA" id="ARBA00022989"/>
    </source>
</evidence>
<dbReference type="Pfam" id="PF01925">
    <property type="entry name" value="TauE"/>
    <property type="match status" value="1"/>
</dbReference>
<evidence type="ECO:0000256" key="1">
    <source>
        <dbReference type="ARBA" id="ARBA00004141"/>
    </source>
</evidence>
<reference evidence="6" key="1">
    <citation type="submission" date="2021-01" db="EMBL/GenBank/DDBJ databases">
        <authorList>
            <person name="Corre E."/>
            <person name="Pelletier E."/>
            <person name="Niang G."/>
            <person name="Scheremetjew M."/>
            <person name="Finn R."/>
            <person name="Kale V."/>
            <person name="Holt S."/>
            <person name="Cochrane G."/>
            <person name="Meng A."/>
            <person name="Brown T."/>
            <person name="Cohen L."/>
        </authorList>
    </citation>
    <scope>NUCLEOTIDE SEQUENCE</scope>
    <source>
        <strain evidence="6">OF101</strain>
    </source>
</reference>
<dbReference type="PANTHER" id="PTHR14255:SF3">
    <property type="entry name" value="SULFITE EXPORTER TAUE_SAFE FAMILY PROTEIN 5-RELATED"/>
    <property type="match status" value="1"/>
</dbReference>
<gene>
    <name evidence="6" type="ORF">ACAT0790_LOCUS8588</name>
</gene>
<evidence type="ECO:0000256" key="5">
    <source>
        <dbReference type="SAM" id="Phobius"/>
    </source>
</evidence>
<dbReference type="AlphaFoldDB" id="A0A7S1PTY7"/>
<keyword evidence="2 5" id="KW-0812">Transmembrane</keyword>
<accession>A0A7S1PTY7</accession>
<evidence type="ECO:0000313" key="6">
    <source>
        <dbReference type="EMBL" id="CAD9103584.1"/>
    </source>
</evidence>
<keyword evidence="3 5" id="KW-1133">Transmembrane helix</keyword>
<dbReference type="GO" id="GO:0016567">
    <property type="term" value="P:protein ubiquitination"/>
    <property type="evidence" value="ECO:0007669"/>
    <property type="project" value="TreeGrafter"/>
</dbReference>
<dbReference type="GO" id="GO:0016020">
    <property type="term" value="C:membrane"/>
    <property type="evidence" value="ECO:0007669"/>
    <property type="project" value="UniProtKB-SubCell"/>
</dbReference>
<proteinExistence type="predicted"/>
<dbReference type="InterPro" id="IPR002781">
    <property type="entry name" value="TM_pro_TauE-like"/>
</dbReference>
<feature type="transmembrane region" description="Helical" evidence="5">
    <location>
        <begin position="236"/>
        <end position="255"/>
    </location>
</feature>
<dbReference type="PANTHER" id="PTHR14255">
    <property type="entry name" value="CEREBLON"/>
    <property type="match status" value="1"/>
</dbReference>
<feature type="transmembrane region" description="Helical" evidence="5">
    <location>
        <begin position="20"/>
        <end position="38"/>
    </location>
</feature>
<feature type="transmembrane region" description="Helical" evidence="5">
    <location>
        <begin position="209"/>
        <end position="229"/>
    </location>
</feature>
<feature type="transmembrane region" description="Helical" evidence="5">
    <location>
        <begin position="267"/>
        <end position="288"/>
    </location>
</feature>
<evidence type="ECO:0008006" key="7">
    <source>
        <dbReference type="Google" id="ProtNLM"/>
    </source>
</evidence>
<feature type="transmembrane region" description="Helical" evidence="5">
    <location>
        <begin position="101"/>
        <end position="119"/>
    </location>
</feature>
<protein>
    <recommendedName>
        <fullName evidence="7">Sulfite exporter TauE/SafE</fullName>
    </recommendedName>
</protein>
<comment type="subcellular location">
    <subcellularLocation>
        <location evidence="1">Membrane</location>
        <topology evidence="1">Multi-pass membrane protein</topology>
    </subcellularLocation>
</comment>
<feature type="transmembrane region" description="Helical" evidence="5">
    <location>
        <begin position="131"/>
        <end position="149"/>
    </location>
</feature>
<keyword evidence="4 5" id="KW-0472">Membrane</keyword>
<name>A0A7S1PTY7_ALECA</name>